<dbReference type="Pfam" id="PF04268">
    <property type="entry name" value="SoxG"/>
    <property type="match status" value="1"/>
</dbReference>
<name>A0A8J3E2V7_9PROT</name>
<dbReference type="InterPro" id="IPR027266">
    <property type="entry name" value="TrmE/GcvT-like"/>
</dbReference>
<comment type="caution">
    <text evidence="1">The sequence shown here is derived from an EMBL/GenBank/DDBJ whole genome shotgun (WGS) entry which is preliminary data.</text>
</comment>
<dbReference type="SUPFAM" id="SSF103025">
    <property type="entry name" value="Folate-binding domain"/>
    <property type="match status" value="1"/>
</dbReference>
<accession>A0A8J3E2V7</accession>
<dbReference type="EMBL" id="BMJQ01000008">
    <property type="protein sequence ID" value="GGF24808.1"/>
    <property type="molecule type" value="Genomic_DNA"/>
</dbReference>
<gene>
    <name evidence="1" type="primary">soxG</name>
    <name evidence="1" type="ORF">GCM10011611_33600</name>
</gene>
<sequence>MYEYHPLSGREIAIQKPAPLTIRAAPDCARFSFRIDPAALGRASEAFGLALPAKIGDAVAADGKIAVCIGPDEWYLIAPSAAQQAVERAFAALYDTVPHSLVDIGHREVGIEIEGADAALALRSAIPFDIEAMPVNTGCRTIFDKAQIVLVRETEQRFRIEVWRTFASHVWGVLTAAGREIELEI</sequence>
<dbReference type="AlphaFoldDB" id="A0A8J3E2V7"/>
<keyword evidence="2" id="KW-1185">Reference proteome</keyword>
<reference evidence="1" key="1">
    <citation type="journal article" date="2014" name="Int. J. Syst. Evol. Microbiol.">
        <title>Complete genome sequence of Corynebacterium casei LMG S-19264T (=DSM 44701T), isolated from a smear-ripened cheese.</title>
        <authorList>
            <consortium name="US DOE Joint Genome Institute (JGI-PGF)"/>
            <person name="Walter F."/>
            <person name="Albersmeier A."/>
            <person name="Kalinowski J."/>
            <person name="Ruckert C."/>
        </authorList>
    </citation>
    <scope>NUCLEOTIDE SEQUENCE</scope>
    <source>
        <strain evidence="1">CGMCC 1.15725</strain>
    </source>
</reference>
<evidence type="ECO:0000313" key="1">
    <source>
        <dbReference type="EMBL" id="GGF24808.1"/>
    </source>
</evidence>
<dbReference type="InterPro" id="IPR007375">
    <property type="entry name" value="SoxG"/>
</dbReference>
<evidence type="ECO:0000313" key="2">
    <source>
        <dbReference type="Proteomes" id="UP000646365"/>
    </source>
</evidence>
<organism evidence="1 2">
    <name type="scientific">Aliidongia dinghuensis</name>
    <dbReference type="NCBI Taxonomy" id="1867774"/>
    <lineage>
        <taxon>Bacteria</taxon>
        <taxon>Pseudomonadati</taxon>
        <taxon>Pseudomonadota</taxon>
        <taxon>Alphaproteobacteria</taxon>
        <taxon>Rhodospirillales</taxon>
        <taxon>Dongiaceae</taxon>
        <taxon>Aliidongia</taxon>
    </lineage>
</organism>
<proteinExistence type="predicted"/>
<dbReference type="Proteomes" id="UP000646365">
    <property type="component" value="Unassembled WGS sequence"/>
</dbReference>
<dbReference type="RefSeq" id="WP_229743769.1">
    <property type="nucleotide sequence ID" value="NZ_BMJQ01000008.1"/>
</dbReference>
<reference evidence="1" key="2">
    <citation type="submission" date="2020-09" db="EMBL/GenBank/DDBJ databases">
        <authorList>
            <person name="Sun Q."/>
            <person name="Zhou Y."/>
        </authorList>
    </citation>
    <scope>NUCLEOTIDE SEQUENCE</scope>
    <source>
        <strain evidence="1">CGMCC 1.15725</strain>
    </source>
</reference>
<dbReference type="Gene3D" id="3.30.70.1520">
    <property type="entry name" value="Heterotetrameric sarcosine oxidase"/>
    <property type="match status" value="1"/>
</dbReference>
<dbReference type="Gene3D" id="3.30.1360.120">
    <property type="entry name" value="Probable tRNA modification gtpase trme, domain 1"/>
    <property type="match status" value="1"/>
</dbReference>
<protein>
    <submittedName>
        <fullName evidence="1">Sarcosine oxidase subunit gamma</fullName>
    </submittedName>
</protein>